<evidence type="ECO:0000256" key="1">
    <source>
        <dbReference type="SAM" id="MobiDB-lite"/>
    </source>
</evidence>
<name>A0A8X6N7X8_NEPPI</name>
<dbReference type="OrthoDB" id="41323at2759"/>
<gene>
    <name evidence="2" type="ORF">NPIL_332641</name>
</gene>
<protein>
    <submittedName>
        <fullName evidence="2">Uncharacterized protein</fullName>
    </submittedName>
</protein>
<evidence type="ECO:0000313" key="2">
    <source>
        <dbReference type="EMBL" id="GFS99563.1"/>
    </source>
</evidence>
<organism evidence="2 3">
    <name type="scientific">Nephila pilipes</name>
    <name type="common">Giant wood spider</name>
    <name type="synonym">Nephila maculata</name>
    <dbReference type="NCBI Taxonomy" id="299642"/>
    <lineage>
        <taxon>Eukaryota</taxon>
        <taxon>Metazoa</taxon>
        <taxon>Ecdysozoa</taxon>
        <taxon>Arthropoda</taxon>
        <taxon>Chelicerata</taxon>
        <taxon>Arachnida</taxon>
        <taxon>Araneae</taxon>
        <taxon>Araneomorphae</taxon>
        <taxon>Entelegynae</taxon>
        <taxon>Araneoidea</taxon>
        <taxon>Nephilidae</taxon>
        <taxon>Nephila</taxon>
    </lineage>
</organism>
<comment type="caution">
    <text evidence="2">The sequence shown here is derived from an EMBL/GenBank/DDBJ whole genome shotgun (WGS) entry which is preliminary data.</text>
</comment>
<dbReference type="AlphaFoldDB" id="A0A8X6N7X8"/>
<accession>A0A8X6N7X8</accession>
<proteinExistence type="predicted"/>
<dbReference type="EMBL" id="BMAW01101478">
    <property type="protein sequence ID" value="GFS99563.1"/>
    <property type="molecule type" value="Genomic_DNA"/>
</dbReference>
<feature type="region of interest" description="Disordered" evidence="1">
    <location>
        <begin position="1"/>
        <end position="35"/>
    </location>
</feature>
<feature type="compositionally biased region" description="Polar residues" evidence="1">
    <location>
        <begin position="1"/>
        <end position="10"/>
    </location>
</feature>
<reference evidence="2" key="1">
    <citation type="submission" date="2020-08" db="EMBL/GenBank/DDBJ databases">
        <title>Multicomponent nature underlies the extraordinary mechanical properties of spider dragline silk.</title>
        <authorList>
            <person name="Kono N."/>
            <person name="Nakamura H."/>
            <person name="Mori M."/>
            <person name="Yoshida Y."/>
            <person name="Ohtoshi R."/>
            <person name="Malay A.D."/>
            <person name="Moran D.A.P."/>
            <person name="Tomita M."/>
            <person name="Numata K."/>
            <person name="Arakawa K."/>
        </authorList>
    </citation>
    <scope>NUCLEOTIDE SEQUENCE</scope>
</reference>
<sequence>MHIRTTTTNRLEARLLNSPPRDASQSPQGAIHDVLSGGRSAADNLEPIVKSLEGNKNKQKHPRSNARNSIEQIEWNDDANLSFKPSKDALAMLLF</sequence>
<evidence type="ECO:0000313" key="3">
    <source>
        <dbReference type="Proteomes" id="UP000887013"/>
    </source>
</evidence>
<keyword evidence="3" id="KW-1185">Reference proteome</keyword>
<dbReference type="Proteomes" id="UP000887013">
    <property type="component" value="Unassembled WGS sequence"/>
</dbReference>